<proteinExistence type="inferred from homology"/>
<dbReference type="PANTHER" id="PTHR10353">
    <property type="entry name" value="GLYCOSYL HYDROLASE"/>
    <property type="match status" value="1"/>
</dbReference>
<dbReference type="Pfam" id="PF00232">
    <property type="entry name" value="Glyco_hydro_1"/>
    <property type="match status" value="1"/>
</dbReference>
<protein>
    <submittedName>
        <fullName evidence="5">Uncharacterized protein</fullName>
    </submittedName>
</protein>
<organism evidence="5 6">
    <name type="scientific">Cytospora schulzeri</name>
    <dbReference type="NCBI Taxonomy" id="448051"/>
    <lineage>
        <taxon>Eukaryota</taxon>
        <taxon>Fungi</taxon>
        <taxon>Dikarya</taxon>
        <taxon>Ascomycota</taxon>
        <taxon>Pezizomycotina</taxon>
        <taxon>Sordariomycetes</taxon>
        <taxon>Sordariomycetidae</taxon>
        <taxon>Diaporthales</taxon>
        <taxon>Cytosporaceae</taxon>
        <taxon>Cytospora</taxon>
    </lineage>
</organism>
<reference evidence="5 6" key="1">
    <citation type="submission" date="2015-09" db="EMBL/GenBank/DDBJ databases">
        <title>Host preference determinants of Valsa canker pathogens revealed by comparative genomics.</title>
        <authorList>
            <person name="Yin Z."/>
            <person name="Huang L."/>
        </authorList>
    </citation>
    <scope>NUCLEOTIDE SEQUENCE [LARGE SCALE GENOMIC DNA]</scope>
    <source>
        <strain evidence="5 6">03-1</strain>
    </source>
</reference>
<feature type="region of interest" description="Disordered" evidence="4">
    <location>
        <begin position="1"/>
        <end position="59"/>
    </location>
</feature>
<dbReference type="InterPro" id="IPR001360">
    <property type="entry name" value="Glyco_hydro_1"/>
</dbReference>
<dbReference type="GO" id="GO:0005975">
    <property type="term" value="P:carbohydrate metabolic process"/>
    <property type="evidence" value="ECO:0007669"/>
    <property type="project" value="InterPro"/>
</dbReference>
<dbReference type="AlphaFoldDB" id="A0A423X0W7"/>
<evidence type="ECO:0000313" key="6">
    <source>
        <dbReference type="Proteomes" id="UP000283895"/>
    </source>
</evidence>
<keyword evidence="3" id="KW-0326">Glycosidase</keyword>
<comment type="caution">
    <text evidence="5">The sequence shown here is derived from an EMBL/GenBank/DDBJ whole genome shotgun (WGS) entry which is preliminary data.</text>
</comment>
<dbReference type="Proteomes" id="UP000283895">
    <property type="component" value="Unassembled WGS sequence"/>
</dbReference>
<gene>
    <name evidence="5" type="ORF">VMCG_02481</name>
</gene>
<evidence type="ECO:0000256" key="3">
    <source>
        <dbReference type="ARBA" id="ARBA00023295"/>
    </source>
</evidence>
<name>A0A423X0W7_9PEZI</name>
<dbReference type="SUPFAM" id="SSF51445">
    <property type="entry name" value="(Trans)glycosidases"/>
    <property type="match status" value="1"/>
</dbReference>
<dbReference type="Gene3D" id="3.20.20.80">
    <property type="entry name" value="Glycosidases"/>
    <property type="match status" value="1"/>
</dbReference>
<evidence type="ECO:0000313" key="5">
    <source>
        <dbReference type="EMBL" id="ROW09410.1"/>
    </source>
</evidence>
<keyword evidence="2" id="KW-0378">Hydrolase</keyword>
<evidence type="ECO:0000256" key="1">
    <source>
        <dbReference type="ARBA" id="ARBA00010838"/>
    </source>
</evidence>
<keyword evidence="6" id="KW-1185">Reference proteome</keyword>
<feature type="compositionally biased region" description="Polar residues" evidence="4">
    <location>
        <begin position="1"/>
        <end position="11"/>
    </location>
</feature>
<dbReference type="OrthoDB" id="65569at2759"/>
<dbReference type="PRINTS" id="PR00131">
    <property type="entry name" value="GLHYDRLASE1"/>
</dbReference>
<dbReference type="InterPro" id="IPR017853">
    <property type="entry name" value="GH"/>
</dbReference>
<evidence type="ECO:0000256" key="4">
    <source>
        <dbReference type="SAM" id="MobiDB-lite"/>
    </source>
</evidence>
<dbReference type="STRING" id="356882.A0A423X0W7"/>
<comment type="similarity">
    <text evidence="1">Belongs to the glycosyl hydrolase 1 family.</text>
</comment>
<sequence>MEADQGLQQAVLNGAAHSPQEQAASASHDLSPGVMEADADGDSSPHTANGLRASNPEMENTDLKENLLKAIDGLYTIGSFAACGSPEGAHIPDPGIFVRGAGLIKLPMRDAQAQMLKQMTNQISVGYDHEAVLDTNVELGPHEFDITNPHWGRLVEEATQWAAQQLGIRTVVSAQLHKMLLYDNGPTSNAHTDTVDRPGTFGTLLIYLPSGHQGGELVLRHQADTKAFKPSANMGFFACWYSDVTCRQLIPYYTFSDEDECVNNIVQGYDAFDSVRGDGDAVSETLHVALSADVRLFNSFMDYNPMPMTQNTLTLLRDMLQAGHVRFEEVKQSRATMSLDERLKTLNALVPPASDLSQPAVEIHNWALEMVANSVKDCSKERKVGPEGETLVNMVVAYLGLDDLYTHLAPVIEAKATDYGVSFSLAALSAIAQHISGGTVPKEEGVDTYRRLSKLLVENLDIKSLPVPPLTPQERPAKSARHSYSLNTHTRASGSVTDGFAVRPESLAGFLDDLIRTESDDIIMQLGFIILERQFRSIRGCSWTHVDGRPPEVRLITKVPPPDPEREYWDQCCLQAQEEIKKIDQGKLLAVLGDSHFKRITTMSHLRRAPPVPAWVPDIPSMRALAPVSGNPGVRNPGRLPRTNTTGWGTTAQWHTAPGRPQPAAPIAELWDQYVGEVSTSPISTTVEPVPVPSESLVPPPPLYYPPLPFPGGAEVPLQARNESWMFPKGFWRGVSSSAFQVEGAVKAGGRGPSIWDALTHVPGYIKNNETADIADNHYYEYKQDIARIAALGINTYAFSISWSRIMPYGSGTINKKGLRHYDDVIDTCLEYGISPVVTLYHWDLPLSLQLAYGGWLDDQIISDFTEYARVAFSRWSGKVQYWVTVNEPTVFCGRYPLPEGYFNDGAAPNIPSDQQFYYCSQNALLAHSSAYHIGKEINSSFSISFKNNGGYKIPVDNTTDTATAVQRAYDFNEGLWATPVFLTGDFPVSVRQSISGFLKPITAKQKTMIAGTSDIFMIDAYGVGGFIAAPGDGGLYACLSNTSHPAYPHCYEGVSTYPGADYWPTGPAVDPCATWLSYGTDWIPAMLKAYQDMYKPVGGIVISEFGMPEPYEDLRTDILSVVIDPMRSRYYREYLQSILMALAEGVNVVGTLAWSIFDNFEWDHGSSCRFGIQYVNYTTQERYFKASAFEYINVFSMYQEE</sequence>
<dbReference type="EMBL" id="LKEA01000004">
    <property type="protein sequence ID" value="ROW09410.1"/>
    <property type="molecule type" value="Genomic_DNA"/>
</dbReference>
<evidence type="ECO:0000256" key="2">
    <source>
        <dbReference type="ARBA" id="ARBA00022801"/>
    </source>
</evidence>
<accession>A0A423X0W7</accession>
<dbReference type="GO" id="GO:0008422">
    <property type="term" value="F:beta-glucosidase activity"/>
    <property type="evidence" value="ECO:0007669"/>
    <property type="project" value="TreeGrafter"/>
</dbReference>
<dbReference type="PANTHER" id="PTHR10353:SF36">
    <property type="entry name" value="LP05116P"/>
    <property type="match status" value="1"/>
</dbReference>